<dbReference type="Pfam" id="PF13663">
    <property type="entry name" value="DUF4148"/>
    <property type="match status" value="1"/>
</dbReference>
<evidence type="ECO:0008006" key="5">
    <source>
        <dbReference type="Google" id="ProtNLM"/>
    </source>
</evidence>
<sequence>MMKSLICVAIAAACSAAPIVVFAQSSSSVTREQVRAEVIDLQKVGYSPGTASDYDFPGNIQAAEARLAAQRAGAQKSSSGGYGPSIGGSGQSGARSVRVVP</sequence>
<dbReference type="EMBL" id="FNKP01000003">
    <property type="protein sequence ID" value="SDR48314.1"/>
    <property type="molecule type" value="Genomic_DNA"/>
</dbReference>
<protein>
    <recommendedName>
        <fullName evidence="5">DUF4148 domain-containing protein</fullName>
    </recommendedName>
</protein>
<proteinExistence type="predicted"/>
<evidence type="ECO:0000313" key="4">
    <source>
        <dbReference type="Proteomes" id="UP000183487"/>
    </source>
</evidence>
<keyword evidence="2" id="KW-0732">Signal</keyword>
<gene>
    <name evidence="3" type="ORF">SAMN05443245_6180</name>
</gene>
<reference evidence="4" key="1">
    <citation type="submission" date="2016-10" db="EMBL/GenBank/DDBJ databases">
        <authorList>
            <person name="Varghese N."/>
        </authorList>
    </citation>
    <scope>NUCLEOTIDE SEQUENCE [LARGE SCALE GENOMIC DNA]</scope>
    <source>
        <strain evidence="4">GAS106B</strain>
    </source>
</reference>
<evidence type="ECO:0000256" key="1">
    <source>
        <dbReference type="SAM" id="MobiDB-lite"/>
    </source>
</evidence>
<organism evidence="3 4">
    <name type="scientific">Paraburkholderia fungorum</name>
    <dbReference type="NCBI Taxonomy" id="134537"/>
    <lineage>
        <taxon>Bacteria</taxon>
        <taxon>Pseudomonadati</taxon>
        <taxon>Pseudomonadota</taxon>
        <taxon>Betaproteobacteria</taxon>
        <taxon>Burkholderiales</taxon>
        <taxon>Burkholderiaceae</taxon>
        <taxon>Paraburkholderia</taxon>
    </lineage>
</organism>
<name>A0A1H1JE82_9BURK</name>
<dbReference type="Proteomes" id="UP000183487">
    <property type="component" value="Unassembled WGS sequence"/>
</dbReference>
<feature type="signal peptide" evidence="2">
    <location>
        <begin position="1"/>
        <end position="23"/>
    </location>
</feature>
<feature type="compositionally biased region" description="Gly residues" evidence="1">
    <location>
        <begin position="80"/>
        <end position="91"/>
    </location>
</feature>
<dbReference type="AlphaFoldDB" id="A0A1H1JE82"/>
<accession>A0A1H1JE82</accession>
<feature type="region of interest" description="Disordered" evidence="1">
    <location>
        <begin position="71"/>
        <end position="101"/>
    </location>
</feature>
<evidence type="ECO:0000256" key="2">
    <source>
        <dbReference type="SAM" id="SignalP"/>
    </source>
</evidence>
<feature type="chain" id="PRO_5010303527" description="DUF4148 domain-containing protein" evidence="2">
    <location>
        <begin position="24"/>
        <end position="101"/>
    </location>
</feature>
<dbReference type="InterPro" id="IPR025421">
    <property type="entry name" value="DUF4148"/>
</dbReference>
<keyword evidence="4" id="KW-1185">Reference proteome</keyword>
<evidence type="ECO:0000313" key="3">
    <source>
        <dbReference type="EMBL" id="SDR48314.1"/>
    </source>
</evidence>